<dbReference type="SMART" id="SM00646">
    <property type="entry name" value="Ami_3"/>
    <property type="match status" value="1"/>
</dbReference>
<sequence>MTREEDGWLAETRIGDLKERVRIMNESKADLAVSIHQNSYHEESVFGAQVFYYTTSGEGKAAAEILQNELLEIDPENKKREKANNTYYILKKTEVPTVIVECGFLSNHKEAEKLSDEAYQGKIAEAVVKGIKSFFLK</sequence>
<dbReference type="PaxDb" id="411460-RUMTOR_02662"/>
<dbReference type="HOGENOM" id="CLU_014322_7_0_9"/>
<dbReference type="AlphaFoldDB" id="A5KQX0"/>
<keyword evidence="1 3" id="KW-0378">Hydrolase</keyword>
<reference evidence="3 4" key="1">
    <citation type="submission" date="2007-03" db="EMBL/GenBank/DDBJ databases">
        <authorList>
            <person name="Fulton L."/>
            <person name="Clifton S."/>
            <person name="Fulton B."/>
            <person name="Xu J."/>
            <person name="Minx P."/>
            <person name="Pepin K.H."/>
            <person name="Johnson M."/>
            <person name="Thiruvilangam P."/>
            <person name="Bhonagiri V."/>
            <person name="Nash W.E."/>
            <person name="Mardis E.R."/>
            <person name="Wilson R.K."/>
        </authorList>
    </citation>
    <scope>NUCLEOTIDE SEQUENCE [LARGE SCALE GENOMIC DNA]</scope>
    <source>
        <strain evidence="3 4">ATCC 27756</strain>
    </source>
</reference>
<name>A5KQX0_9FIRM</name>
<dbReference type="GO" id="GO:0008745">
    <property type="term" value="F:N-acetylmuramoyl-L-alanine amidase activity"/>
    <property type="evidence" value="ECO:0007669"/>
    <property type="project" value="UniProtKB-EC"/>
</dbReference>
<dbReference type="InterPro" id="IPR002508">
    <property type="entry name" value="MurNAc-LAA_cat"/>
</dbReference>
<dbReference type="Pfam" id="PF01520">
    <property type="entry name" value="Amidase_3"/>
    <property type="match status" value="1"/>
</dbReference>
<dbReference type="Proteomes" id="UP000003577">
    <property type="component" value="Unassembled WGS sequence"/>
</dbReference>
<dbReference type="PANTHER" id="PTHR30404">
    <property type="entry name" value="N-ACETYLMURAMOYL-L-ALANINE AMIDASE"/>
    <property type="match status" value="1"/>
</dbReference>
<dbReference type="EC" id="3.5.1.28" evidence="3"/>
<comment type="caution">
    <text evidence="3">The sequence shown here is derived from an EMBL/GenBank/DDBJ whole genome shotgun (WGS) entry which is preliminary data.</text>
</comment>
<reference evidence="3 4" key="2">
    <citation type="submission" date="2007-04" db="EMBL/GenBank/DDBJ databases">
        <title>Draft genome sequence of Ruminococcus torques (ATCC 27756).</title>
        <authorList>
            <person name="Sudarsanam P."/>
            <person name="Ley R."/>
            <person name="Guruge J."/>
            <person name="Turnbaugh P.J."/>
            <person name="Mahowald M."/>
            <person name="Liep D."/>
            <person name="Gordon J."/>
        </authorList>
    </citation>
    <scope>NUCLEOTIDE SEQUENCE [LARGE SCALE GENOMIC DNA]</scope>
    <source>
        <strain evidence="3 4">ATCC 27756</strain>
    </source>
</reference>
<evidence type="ECO:0000313" key="3">
    <source>
        <dbReference type="EMBL" id="EDK23162.1"/>
    </source>
</evidence>
<feature type="domain" description="MurNAc-LAA" evidence="2">
    <location>
        <begin position="21"/>
        <end position="132"/>
    </location>
</feature>
<dbReference type="GO" id="GO:0030288">
    <property type="term" value="C:outer membrane-bounded periplasmic space"/>
    <property type="evidence" value="ECO:0007669"/>
    <property type="project" value="TreeGrafter"/>
</dbReference>
<dbReference type="SUPFAM" id="SSF53187">
    <property type="entry name" value="Zn-dependent exopeptidases"/>
    <property type="match status" value="1"/>
</dbReference>
<protein>
    <submittedName>
        <fullName evidence="3">N-acetylmuramoyl-L-alanine amidase</fullName>
        <ecNumber evidence="3">3.5.1.28</ecNumber>
    </submittedName>
</protein>
<dbReference type="InterPro" id="IPR050695">
    <property type="entry name" value="N-acetylmuramoyl_amidase_3"/>
</dbReference>
<dbReference type="CDD" id="cd02696">
    <property type="entry name" value="MurNAc-LAA"/>
    <property type="match status" value="1"/>
</dbReference>
<dbReference type="GO" id="GO:0009253">
    <property type="term" value="P:peptidoglycan catabolic process"/>
    <property type="evidence" value="ECO:0007669"/>
    <property type="project" value="InterPro"/>
</dbReference>
<dbReference type="Gene3D" id="3.40.630.40">
    <property type="entry name" value="Zn-dependent exopeptidases"/>
    <property type="match status" value="1"/>
</dbReference>
<dbReference type="PANTHER" id="PTHR30404:SF0">
    <property type="entry name" value="N-ACETYLMURAMOYL-L-ALANINE AMIDASE AMIC"/>
    <property type="match status" value="1"/>
</dbReference>
<dbReference type="EMBL" id="AAVP02000020">
    <property type="protein sequence ID" value="EDK23162.1"/>
    <property type="molecule type" value="Genomic_DNA"/>
</dbReference>
<proteinExistence type="predicted"/>
<evidence type="ECO:0000313" key="4">
    <source>
        <dbReference type="Proteomes" id="UP000003577"/>
    </source>
</evidence>
<evidence type="ECO:0000256" key="1">
    <source>
        <dbReference type="ARBA" id="ARBA00022801"/>
    </source>
</evidence>
<gene>
    <name evidence="3" type="ORF">RUMTOR_02662</name>
</gene>
<accession>A5KQX0</accession>
<evidence type="ECO:0000259" key="2">
    <source>
        <dbReference type="SMART" id="SM00646"/>
    </source>
</evidence>
<organism evidence="3 4">
    <name type="scientific">[Ruminococcus] torques ATCC 27756</name>
    <dbReference type="NCBI Taxonomy" id="411460"/>
    <lineage>
        <taxon>Bacteria</taxon>
        <taxon>Bacillati</taxon>
        <taxon>Bacillota</taxon>
        <taxon>Clostridia</taxon>
        <taxon>Lachnospirales</taxon>
        <taxon>Lachnospiraceae</taxon>
        <taxon>Mediterraneibacter</taxon>
    </lineage>
</organism>